<name>A0AAD7AMX1_9AGAR</name>
<gene>
    <name evidence="2" type="ORF">DFH08DRAFT_842006</name>
</gene>
<dbReference type="Proteomes" id="UP001218218">
    <property type="component" value="Unassembled WGS sequence"/>
</dbReference>
<organism evidence="2 3">
    <name type="scientific">Mycena albidolilacea</name>
    <dbReference type="NCBI Taxonomy" id="1033008"/>
    <lineage>
        <taxon>Eukaryota</taxon>
        <taxon>Fungi</taxon>
        <taxon>Dikarya</taxon>
        <taxon>Basidiomycota</taxon>
        <taxon>Agaricomycotina</taxon>
        <taxon>Agaricomycetes</taxon>
        <taxon>Agaricomycetidae</taxon>
        <taxon>Agaricales</taxon>
        <taxon>Marasmiineae</taxon>
        <taxon>Mycenaceae</taxon>
        <taxon>Mycena</taxon>
    </lineage>
</organism>
<dbReference type="Pfam" id="PF20149">
    <property type="entry name" value="DUF6532"/>
    <property type="match status" value="1"/>
</dbReference>
<comment type="caution">
    <text evidence="2">The sequence shown here is derived from an EMBL/GenBank/DDBJ whole genome shotgun (WGS) entry which is preliminary data.</text>
</comment>
<dbReference type="AlphaFoldDB" id="A0AAD7AMX1"/>
<sequence>MRGELKTKLRPMTELLYGFKTGNNRKTIAFNRKLAEDLKEGASFAFKYIKEKKGLYKAPILQRGANAMWFANRRDEGPSHPEYFSPFPYQGLAAILTATENTIDEWLTGIRTDVPFTERVSQRV</sequence>
<evidence type="ECO:0000313" key="3">
    <source>
        <dbReference type="Proteomes" id="UP001218218"/>
    </source>
</evidence>
<feature type="domain" description="DUF6532" evidence="1">
    <location>
        <begin position="1"/>
        <end position="120"/>
    </location>
</feature>
<protein>
    <recommendedName>
        <fullName evidence="1">DUF6532 domain-containing protein</fullName>
    </recommendedName>
</protein>
<accession>A0AAD7AMX1</accession>
<dbReference type="EMBL" id="JARIHO010000004">
    <property type="protein sequence ID" value="KAJ7363069.1"/>
    <property type="molecule type" value="Genomic_DNA"/>
</dbReference>
<evidence type="ECO:0000259" key="1">
    <source>
        <dbReference type="Pfam" id="PF20149"/>
    </source>
</evidence>
<reference evidence="2" key="1">
    <citation type="submission" date="2023-03" db="EMBL/GenBank/DDBJ databases">
        <title>Massive genome expansion in bonnet fungi (Mycena s.s.) driven by repeated elements and novel gene families across ecological guilds.</title>
        <authorList>
            <consortium name="Lawrence Berkeley National Laboratory"/>
            <person name="Harder C.B."/>
            <person name="Miyauchi S."/>
            <person name="Viragh M."/>
            <person name="Kuo A."/>
            <person name="Thoen E."/>
            <person name="Andreopoulos B."/>
            <person name="Lu D."/>
            <person name="Skrede I."/>
            <person name="Drula E."/>
            <person name="Henrissat B."/>
            <person name="Morin E."/>
            <person name="Kohler A."/>
            <person name="Barry K."/>
            <person name="LaButti K."/>
            <person name="Morin E."/>
            <person name="Salamov A."/>
            <person name="Lipzen A."/>
            <person name="Mereny Z."/>
            <person name="Hegedus B."/>
            <person name="Baldrian P."/>
            <person name="Stursova M."/>
            <person name="Weitz H."/>
            <person name="Taylor A."/>
            <person name="Grigoriev I.V."/>
            <person name="Nagy L.G."/>
            <person name="Martin F."/>
            <person name="Kauserud H."/>
        </authorList>
    </citation>
    <scope>NUCLEOTIDE SEQUENCE</scope>
    <source>
        <strain evidence="2">CBHHK002</strain>
    </source>
</reference>
<keyword evidence="3" id="KW-1185">Reference proteome</keyword>
<proteinExistence type="predicted"/>
<dbReference type="InterPro" id="IPR045341">
    <property type="entry name" value="DUF6532"/>
</dbReference>
<evidence type="ECO:0000313" key="2">
    <source>
        <dbReference type="EMBL" id="KAJ7363069.1"/>
    </source>
</evidence>